<feature type="non-terminal residue" evidence="1">
    <location>
        <position position="47"/>
    </location>
</feature>
<protein>
    <submittedName>
        <fullName evidence="1">37023_t:CDS:1</fullName>
    </submittedName>
</protein>
<accession>A0ACA9QI39</accession>
<dbReference type="EMBL" id="CAJVQC010032508">
    <property type="protein sequence ID" value="CAG8751331.1"/>
    <property type="molecule type" value="Genomic_DNA"/>
</dbReference>
<organism evidence="1 2">
    <name type="scientific">Racocetra persica</name>
    <dbReference type="NCBI Taxonomy" id="160502"/>
    <lineage>
        <taxon>Eukaryota</taxon>
        <taxon>Fungi</taxon>
        <taxon>Fungi incertae sedis</taxon>
        <taxon>Mucoromycota</taxon>
        <taxon>Glomeromycotina</taxon>
        <taxon>Glomeromycetes</taxon>
        <taxon>Diversisporales</taxon>
        <taxon>Gigasporaceae</taxon>
        <taxon>Racocetra</taxon>
    </lineage>
</organism>
<name>A0ACA9QI39_9GLOM</name>
<reference evidence="1" key="1">
    <citation type="submission" date="2021-06" db="EMBL/GenBank/DDBJ databases">
        <authorList>
            <person name="Kallberg Y."/>
            <person name="Tangrot J."/>
            <person name="Rosling A."/>
        </authorList>
    </citation>
    <scope>NUCLEOTIDE SEQUENCE</scope>
    <source>
        <strain evidence="1">MA461A</strain>
    </source>
</reference>
<keyword evidence="2" id="KW-1185">Reference proteome</keyword>
<gene>
    <name evidence="1" type="ORF">RPERSI_LOCUS14215</name>
</gene>
<evidence type="ECO:0000313" key="2">
    <source>
        <dbReference type="Proteomes" id="UP000789920"/>
    </source>
</evidence>
<evidence type="ECO:0000313" key="1">
    <source>
        <dbReference type="EMBL" id="CAG8751331.1"/>
    </source>
</evidence>
<proteinExistence type="predicted"/>
<sequence length="47" mass="5400">CTDFTETISPIINDEFSEEDFSPKLRNIKPPIFAELINKKINTDEDA</sequence>
<feature type="non-terminal residue" evidence="1">
    <location>
        <position position="1"/>
    </location>
</feature>
<dbReference type="Proteomes" id="UP000789920">
    <property type="component" value="Unassembled WGS sequence"/>
</dbReference>
<comment type="caution">
    <text evidence="1">The sequence shown here is derived from an EMBL/GenBank/DDBJ whole genome shotgun (WGS) entry which is preliminary data.</text>
</comment>